<sequence>MLVKLSSILICRPSTFAQAAKLRRAAAAKEKELAKCRECLNEKKSSYDLYLRVLSVVKVLAYLVLSWSFWGIPVAAIPQQLVQPFGKMLSWGARDPASTHIMSATVGSKFRQHPVSHYDQILLVEAISYEDDTIFSRPYSSWNRCLRHHLMHPRITQAWTI</sequence>
<reference evidence="1" key="1">
    <citation type="journal article" date="2023" name="Nat. Commun.">
        <title>Diploid and tetraploid genomes of Acorus and the evolution of monocots.</title>
        <authorList>
            <person name="Ma L."/>
            <person name="Liu K.W."/>
            <person name="Li Z."/>
            <person name="Hsiao Y.Y."/>
            <person name="Qi Y."/>
            <person name="Fu T."/>
            <person name="Tang G.D."/>
            <person name="Zhang D."/>
            <person name="Sun W.H."/>
            <person name="Liu D.K."/>
            <person name="Li Y."/>
            <person name="Chen G.Z."/>
            <person name="Liu X.D."/>
            <person name="Liao X.Y."/>
            <person name="Jiang Y.T."/>
            <person name="Yu X."/>
            <person name="Hao Y."/>
            <person name="Huang J."/>
            <person name="Zhao X.W."/>
            <person name="Ke S."/>
            <person name="Chen Y.Y."/>
            <person name="Wu W.L."/>
            <person name="Hsu J.L."/>
            <person name="Lin Y.F."/>
            <person name="Huang M.D."/>
            <person name="Li C.Y."/>
            <person name="Huang L."/>
            <person name="Wang Z.W."/>
            <person name="Zhao X."/>
            <person name="Zhong W.Y."/>
            <person name="Peng D.H."/>
            <person name="Ahmad S."/>
            <person name="Lan S."/>
            <person name="Zhang J.S."/>
            <person name="Tsai W.C."/>
            <person name="Van de Peer Y."/>
            <person name="Liu Z.J."/>
        </authorList>
    </citation>
    <scope>NUCLEOTIDE SEQUENCE</scope>
    <source>
        <strain evidence="1">CP</strain>
    </source>
</reference>
<gene>
    <name evidence="1" type="ORF">QJS10_CPB15g00232</name>
</gene>
<protein>
    <submittedName>
        <fullName evidence="1">Uncharacterized protein</fullName>
    </submittedName>
</protein>
<name>A0AAV9D633_ACOCL</name>
<organism evidence="1 2">
    <name type="scientific">Acorus calamus</name>
    <name type="common">Sweet flag</name>
    <dbReference type="NCBI Taxonomy" id="4465"/>
    <lineage>
        <taxon>Eukaryota</taxon>
        <taxon>Viridiplantae</taxon>
        <taxon>Streptophyta</taxon>
        <taxon>Embryophyta</taxon>
        <taxon>Tracheophyta</taxon>
        <taxon>Spermatophyta</taxon>
        <taxon>Magnoliopsida</taxon>
        <taxon>Liliopsida</taxon>
        <taxon>Acoraceae</taxon>
        <taxon>Acorus</taxon>
    </lineage>
</organism>
<reference evidence="1" key="2">
    <citation type="submission" date="2023-06" db="EMBL/GenBank/DDBJ databases">
        <authorList>
            <person name="Ma L."/>
            <person name="Liu K.-W."/>
            <person name="Li Z."/>
            <person name="Hsiao Y.-Y."/>
            <person name="Qi Y."/>
            <person name="Fu T."/>
            <person name="Tang G."/>
            <person name="Zhang D."/>
            <person name="Sun W.-H."/>
            <person name="Liu D.-K."/>
            <person name="Li Y."/>
            <person name="Chen G.-Z."/>
            <person name="Liu X.-D."/>
            <person name="Liao X.-Y."/>
            <person name="Jiang Y.-T."/>
            <person name="Yu X."/>
            <person name="Hao Y."/>
            <person name="Huang J."/>
            <person name="Zhao X.-W."/>
            <person name="Ke S."/>
            <person name="Chen Y.-Y."/>
            <person name="Wu W.-L."/>
            <person name="Hsu J.-L."/>
            <person name="Lin Y.-F."/>
            <person name="Huang M.-D."/>
            <person name="Li C.-Y."/>
            <person name="Huang L."/>
            <person name="Wang Z.-W."/>
            <person name="Zhao X."/>
            <person name="Zhong W.-Y."/>
            <person name="Peng D.-H."/>
            <person name="Ahmad S."/>
            <person name="Lan S."/>
            <person name="Zhang J.-S."/>
            <person name="Tsai W.-C."/>
            <person name="Van De Peer Y."/>
            <person name="Liu Z.-J."/>
        </authorList>
    </citation>
    <scope>NUCLEOTIDE SEQUENCE</scope>
    <source>
        <strain evidence="1">CP</strain>
        <tissue evidence="1">Leaves</tissue>
    </source>
</reference>
<evidence type="ECO:0000313" key="2">
    <source>
        <dbReference type="Proteomes" id="UP001180020"/>
    </source>
</evidence>
<dbReference type="AlphaFoldDB" id="A0AAV9D633"/>
<evidence type="ECO:0000313" key="1">
    <source>
        <dbReference type="EMBL" id="KAK1297081.1"/>
    </source>
</evidence>
<keyword evidence="2" id="KW-1185">Reference proteome</keyword>
<proteinExistence type="predicted"/>
<dbReference type="Proteomes" id="UP001180020">
    <property type="component" value="Unassembled WGS sequence"/>
</dbReference>
<comment type="caution">
    <text evidence="1">The sequence shown here is derived from an EMBL/GenBank/DDBJ whole genome shotgun (WGS) entry which is preliminary data.</text>
</comment>
<dbReference type="EMBL" id="JAUJYO010000015">
    <property type="protein sequence ID" value="KAK1297081.1"/>
    <property type="molecule type" value="Genomic_DNA"/>
</dbReference>
<accession>A0AAV9D633</accession>